<evidence type="ECO:0000256" key="2">
    <source>
        <dbReference type="ARBA" id="ARBA00022741"/>
    </source>
</evidence>
<dbReference type="AlphaFoldDB" id="A0A1B6DCN3"/>
<dbReference type="SMART" id="SM00983">
    <property type="entry name" value="TPK_B1_binding"/>
    <property type="match status" value="1"/>
</dbReference>
<dbReference type="InterPro" id="IPR007371">
    <property type="entry name" value="TPK_catalytic"/>
</dbReference>
<dbReference type="InterPro" id="IPR036371">
    <property type="entry name" value="TPK_B1-bd_sf"/>
</dbReference>
<protein>
    <recommendedName>
        <fullName evidence="5">Thiamin pyrophosphokinase thiamin-binding domain-containing protein</fullName>
    </recommendedName>
</protein>
<dbReference type="Pfam" id="PF04265">
    <property type="entry name" value="TPK_B1_binding"/>
    <property type="match status" value="1"/>
</dbReference>
<keyword evidence="2" id="KW-0547">Nucleotide-binding</keyword>
<sequence length="276" mass="31180">MIVLSFFIKRFKLIQFFYTMVETETSWKPLDLSGVKLLDIKNYAVVILNRPISLPREHVVSVWKGASFRICVDGGINRWFEFCESVPDNSLPEKYPHCVSGDFDSATEDNIKRAKVNGVEVIHTPDQNNTDFTKALDIISKKKENIESIIVLADTSGRLDQILSNLNTLYKIDELFNNRNVKVYILASDTLTWLLQPGSHKIRVPEILAKQKNCCALLPLGKPCIVTTMGLMWDLSNTKCEFGGLVSSSNTYMASEVTIRTDEPLFWSMCLGLDSS</sequence>
<dbReference type="Gene3D" id="3.40.50.10240">
    <property type="entry name" value="Thiamin pyrophosphokinase, catalytic domain"/>
    <property type="match status" value="1"/>
</dbReference>
<dbReference type="GO" id="GO:0004788">
    <property type="term" value="F:thiamine diphosphokinase activity"/>
    <property type="evidence" value="ECO:0007669"/>
    <property type="project" value="InterPro"/>
</dbReference>
<feature type="domain" description="Thiamin pyrophosphokinase thiamin-binding" evidence="5">
    <location>
        <begin position="198"/>
        <end position="265"/>
    </location>
</feature>
<organism evidence="6">
    <name type="scientific">Clastoptera arizonana</name>
    <name type="common">Arizona spittle bug</name>
    <dbReference type="NCBI Taxonomy" id="38151"/>
    <lineage>
        <taxon>Eukaryota</taxon>
        <taxon>Metazoa</taxon>
        <taxon>Ecdysozoa</taxon>
        <taxon>Arthropoda</taxon>
        <taxon>Hexapoda</taxon>
        <taxon>Insecta</taxon>
        <taxon>Pterygota</taxon>
        <taxon>Neoptera</taxon>
        <taxon>Paraneoptera</taxon>
        <taxon>Hemiptera</taxon>
        <taxon>Auchenorrhyncha</taxon>
        <taxon>Cercopoidea</taxon>
        <taxon>Clastopteridae</taxon>
        <taxon>Clastoptera</taxon>
    </lineage>
</organism>
<dbReference type="GO" id="GO:0005524">
    <property type="term" value="F:ATP binding"/>
    <property type="evidence" value="ECO:0007669"/>
    <property type="project" value="UniProtKB-KW"/>
</dbReference>
<dbReference type="GO" id="GO:0030975">
    <property type="term" value="F:thiamine binding"/>
    <property type="evidence" value="ECO:0007669"/>
    <property type="project" value="InterPro"/>
</dbReference>
<evidence type="ECO:0000256" key="4">
    <source>
        <dbReference type="ARBA" id="ARBA00022840"/>
    </source>
</evidence>
<name>A0A1B6DCN3_9HEMI</name>
<gene>
    <name evidence="6" type="ORF">g.41741</name>
</gene>
<evidence type="ECO:0000313" key="6">
    <source>
        <dbReference type="EMBL" id="JAS23453.1"/>
    </source>
</evidence>
<keyword evidence="1" id="KW-0808">Transferase</keyword>
<keyword evidence="4" id="KW-0067">ATP-binding</keyword>
<dbReference type="EMBL" id="GEDC01013845">
    <property type="protein sequence ID" value="JAS23453.1"/>
    <property type="molecule type" value="Transcribed_RNA"/>
</dbReference>
<dbReference type="PANTHER" id="PTHR13622">
    <property type="entry name" value="THIAMIN PYROPHOSPHOKINASE"/>
    <property type="match status" value="1"/>
</dbReference>
<dbReference type="GO" id="GO:0009229">
    <property type="term" value="P:thiamine diphosphate biosynthetic process"/>
    <property type="evidence" value="ECO:0007669"/>
    <property type="project" value="InterPro"/>
</dbReference>
<keyword evidence="3" id="KW-0418">Kinase</keyword>
<dbReference type="InterPro" id="IPR007373">
    <property type="entry name" value="Thiamin_PyroPKinase_B1-bd"/>
</dbReference>
<dbReference type="Pfam" id="PF04263">
    <property type="entry name" value="TPK_catalytic"/>
    <property type="match status" value="1"/>
</dbReference>
<dbReference type="CDD" id="cd07995">
    <property type="entry name" value="TPK"/>
    <property type="match status" value="1"/>
</dbReference>
<dbReference type="InterPro" id="IPR036759">
    <property type="entry name" value="TPK_catalytic_sf"/>
</dbReference>
<evidence type="ECO:0000256" key="3">
    <source>
        <dbReference type="ARBA" id="ARBA00022777"/>
    </source>
</evidence>
<dbReference type="FunFam" id="2.60.120.320:FF:000001">
    <property type="entry name" value="Thiamine pyrophosphokinase"/>
    <property type="match status" value="1"/>
</dbReference>
<accession>A0A1B6DCN3</accession>
<reference evidence="6" key="1">
    <citation type="submission" date="2015-12" db="EMBL/GenBank/DDBJ databases">
        <title>De novo transcriptome assembly of four potential Pierce s Disease insect vectors from Arizona vineyards.</title>
        <authorList>
            <person name="Tassone E.E."/>
        </authorList>
    </citation>
    <scope>NUCLEOTIDE SEQUENCE</scope>
</reference>
<dbReference type="GO" id="GO:0006772">
    <property type="term" value="P:thiamine metabolic process"/>
    <property type="evidence" value="ECO:0007669"/>
    <property type="project" value="InterPro"/>
</dbReference>
<proteinExistence type="predicted"/>
<dbReference type="NCBIfam" id="TIGR01378">
    <property type="entry name" value="thi_PPkinase"/>
    <property type="match status" value="1"/>
</dbReference>
<dbReference type="GO" id="GO:0016301">
    <property type="term" value="F:kinase activity"/>
    <property type="evidence" value="ECO:0007669"/>
    <property type="project" value="UniProtKB-KW"/>
</dbReference>
<dbReference type="InterPro" id="IPR006282">
    <property type="entry name" value="Thi_PPkinase"/>
</dbReference>
<dbReference type="SUPFAM" id="SSF63862">
    <property type="entry name" value="Thiamin pyrophosphokinase, substrate-binding domain"/>
    <property type="match status" value="1"/>
</dbReference>
<dbReference type="PANTHER" id="PTHR13622:SF8">
    <property type="entry name" value="THIAMIN PYROPHOSPHOKINASE 1"/>
    <property type="match status" value="1"/>
</dbReference>
<evidence type="ECO:0000259" key="5">
    <source>
        <dbReference type="SMART" id="SM00983"/>
    </source>
</evidence>
<evidence type="ECO:0000256" key="1">
    <source>
        <dbReference type="ARBA" id="ARBA00022679"/>
    </source>
</evidence>
<dbReference type="Gene3D" id="2.60.120.320">
    <property type="entry name" value="Thiamin pyrophosphokinase, thiamin-binding domain"/>
    <property type="match status" value="1"/>
</dbReference>
<dbReference type="SUPFAM" id="SSF63999">
    <property type="entry name" value="Thiamin pyrophosphokinase, catalytic domain"/>
    <property type="match status" value="1"/>
</dbReference>